<evidence type="ECO:0000313" key="2">
    <source>
        <dbReference type="Proteomes" id="UP000656813"/>
    </source>
</evidence>
<sequence length="56" mass="6121">MDSRFRALASWGTVSARFGMGDLVSQNGFQTRVVPKDSSLGIRESAALRNTLYISV</sequence>
<name>A0A8J3EPS1_9BACL</name>
<accession>A0A8J3EPS1</accession>
<protein>
    <submittedName>
        <fullName evidence="1">Uncharacterized protein</fullName>
    </submittedName>
</protein>
<reference evidence="1" key="2">
    <citation type="submission" date="2020-09" db="EMBL/GenBank/DDBJ databases">
        <authorList>
            <person name="Sun Q."/>
            <person name="Zhou Y."/>
        </authorList>
    </citation>
    <scope>NUCLEOTIDE SEQUENCE</scope>
    <source>
        <strain evidence="1">CGMCC 1.12777</strain>
    </source>
</reference>
<organism evidence="1 2">
    <name type="scientific">Pullulanibacillus pueri</name>
    <dbReference type="NCBI Taxonomy" id="1437324"/>
    <lineage>
        <taxon>Bacteria</taxon>
        <taxon>Bacillati</taxon>
        <taxon>Bacillota</taxon>
        <taxon>Bacilli</taxon>
        <taxon>Bacillales</taxon>
        <taxon>Sporolactobacillaceae</taxon>
        <taxon>Pullulanibacillus</taxon>
    </lineage>
</organism>
<keyword evidence="2" id="KW-1185">Reference proteome</keyword>
<reference evidence="1" key="1">
    <citation type="journal article" date="2014" name="Int. J. Syst. Evol. Microbiol.">
        <title>Complete genome sequence of Corynebacterium casei LMG S-19264T (=DSM 44701T), isolated from a smear-ripened cheese.</title>
        <authorList>
            <consortium name="US DOE Joint Genome Institute (JGI-PGF)"/>
            <person name="Walter F."/>
            <person name="Albersmeier A."/>
            <person name="Kalinowski J."/>
            <person name="Ruckert C."/>
        </authorList>
    </citation>
    <scope>NUCLEOTIDE SEQUENCE</scope>
    <source>
        <strain evidence="1">CGMCC 1.12777</strain>
    </source>
</reference>
<dbReference type="EMBL" id="BMFV01000061">
    <property type="protein sequence ID" value="GGH88952.1"/>
    <property type="molecule type" value="Genomic_DNA"/>
</dbReference>
<gene>
    <name evidence="1" type="ORF">GCM10007096_42450</name>
</gene>
<dbReference type="AlphaFoldDB" id="A0A8J3EPS1"/>
<evidence type="ECO:0000313" key="1">
    <source>
        <dbReference type="EMBL" id="GGH88952.1"/>
    </source>
</evidence>
<proteinExistence type="predicted"/>
<dbReference type="Proteomes" id="UP000656813">
    <property type="component" value="Unassembled WGS sequence"/>
</dbReference>
<comment type="caution">
    <text evidence="1">The sequence shown here is derived from an EMBL/GenBank/DDBJ whole genome shotgun (WGS) entry which is preliminary data.</text>
</comment>